<dbReference type="InterPro" id="IPR008209">
    <property type="entry name" value="PEP_carboxykinase_GTP"/>
</dbReference>
<evidence type="ECO:0000259" key="1">
    <source>
        <dbReference type="Pfam" id="PF00821"/>
    </source>
</evidence>
<dbReference type="GO" id="GO:0030145">
    <property type="term" value="F:manganese ion binding"/>
    <property type="evidence" value="ECO:0007669"/>
    <property type="project" value="TreeGrafter"/>
</dbReference>
<protein>
    <recommendedName>
        <fullName evidence="1">Phosphoenolpyruvate carboxykinase C-terminal P-loop domain-containing protein</fullName>
    </recommendedName>
</protein>
<dbReference type="GO" id="GO:0005525">
    <property type="term" value="F:GTP binding"/>
    <property type="evidence" value="ECO:0007669"/>
    <property type="project" value="InterPro"/>
</dbReference>
<dbReference type="InterPro" id="IPR035077">
    <property type="entry name" value="PEP_carboxykinase_GTP_C"/>
</dbReference>
<dbReference type="GO" id="GO:0004613">
    <property type="term" value="F:phosphoenolpyruvate carboxykinase (GTP) activity"/>
    <property type="evidence" value="ECO:0007669"/>
    <property type="project" value="TreeGrafter"/>
</dbReference>
<dbReference type="GO" id="GO:0006094">
    <property type="term" value="P:gluconeogenesis"/>
    <property type="evidence" value="ECO:0007669"/>
    <property type="project" value="InterPro"/>
</dbReference>
<dbReference type="EMBL" id="BARW01013452">
    <property type="protein sequence ID" value="GAI80064.1"/>
    <property type="molecule type" value="Genomic_DNA"/>
</dbReference>
<dbReference type="GO" id="GO:0005829">
    <property type="term" value="C:cytosol"/>
    <property type="evidence" value="ECO:0007669"/>
    <property type="project" value="TreeGrafter"/>
</dbReference>
<feature type="non-terminal residue" evidence="2">
    <location>
        <position position="145"/>
    </location>
</feature>
<feature type="non-terminal residue" evidence="2">
    <location>
        <position position="1"/>
    </location>
</feature>
<name>X1TJ69_9ZZZZ</name>
<dbReference type="GO" id="GO:0019543">
    <property type="term" value="P:propionate catabolic process"/>
    <property type="evidence" value="ECO:0007669"/>
    <property type="project" value="TreeGrafter"/>
</dbReference>
<dbReference type="GO" id="GO:0042594">
    <property type="term" value="P:response to starvation"/>
    <property type="evidence" value="ECO:0007669"/>
    <property type="project" value="TreeGrafter"/>
</dbReference>
<dbReference type="Gene3D" id="3.90.228.20">
    <property type="match status" value="1"/>
</dbReference>
<proteinExistence type="predicted"/>
<evidence type="ECO:0000313" key="2">
    <source>
        <dbReference type="EMBL" id="GAI80064.1"/>
    </source>
</evidence>
<gene>
    <name evidence="2" type="ORF">S12H4_24649</name>
</gene>
<reference evidence="2" key="1">
    <citation type="journal article" date="2014" name="Front. Microbiol.">
        <title>High frequency of phylogenetically diverse reductive dehalogenase-homologous genes in deep subseafloor sedimentary metagenomes.</title>
        <authorList>
            <person name="Kawai M."/>
            <person name="Futagami T."/>
            <person name="Toyoda A."/>
            <person name="Takaki Y."/>
            <person name="Nishi S."/>
            <person name="Hori S."/>
            <person name="Arai W."/>
            <person name="Tsubouchi T."/>
            <person name="Morono Y."/>
            <person name="Uchiyama I."/>
            <person name="Ito T."/>
            <person name="Fujiyama A."/>
            <person name="Inagaki F."/>
            <person name="Takami H."/>
        </authorList>
    </citation>
    <scope>NUCLEOTIDE SEQUENCE</scope>
    <source>
        <strain evidence="2">Expedition CK06-06</strain>
    </source>
</reference>
<dbReference type="InterPro" id="IPR013035">
    <property type="entry name" value="PEP_carboxykinase_C"/>
</dbReference>
<dbReference type="GO" id="GO:0006107">
    <property type="term" value="P:oxaloacetate metabolic process"/>
    <property type="evidence" value="ECO:0007669"/>
    <property type="project" value="TreeGrafter"/>
</dbReference>
<dbReference type="GO" id="GO:0071333">
    <property type="term" value="P:cellular response to glucose stimulus"/>
    <property type="evidence" value="ECO:0007669"/>
    <property type="project" value="TreeGrafter"/>
</dbReference>
<dbReference type="Pfam" id="PF00821">
    <property type="entry name" value="PEPCK_GTP"/>
    <property type="match status" value="1"/>
</dbReference>
<dbReference type="SUPFAM" id="SSF53795">
    <property type="entry name" value="PEP carboxykinase-like"/>
    <property type="match status" value="1"/>
</dbReference>
<organism evidence="2">
    <name type="scientific">marine sediment metagenome</name>
    <dbReference type="NCBI Taxonomy" id="412755"/>
    <lineage>
        <taxon>unclassified sequences</taxon>
        <taxon>metagenomes</taxon>
        <taxon>ecological metagenomes</taxon>
    </lineage>
</organism>
<feature type="domain" description="Phosphoenolpyruvate carboxykinase C-terminal P-loop" evidence="1">
    <location>
        <begin position="2"/>
        <end position="144"/>
    </location>
</feature>
<comment type="caution">
    <text evidence="2">The sequence shown here is derived from an EMBL/GenBank/DDBJ whole genome shotgun (WGS) entry which is preliminary data.</text>
</comment>
<dbReference type="PANTHER" id="PTHR11561:SF0">
    <property type="entry name" value="PHOSPHOENOLPYRUVATE CARBOXYKINASE [GTP]-RELATED"/>
    <property type="match status" value="1"/>
</dbReference>
<dbReference type="GO" id="GO:0046327">
    <property type="term" value="P:glycerol biosynthetic process from pyruvate"/>
    <property type="evidence" value="ECO:0007669"/>
    <property type="project" value="TreeGrafter"/>
</dbReference>
<dbReference type="GO" id="GO:0033993">
    <property type="term" value="P:response to lipid"/>
    <property type="evidence" value="ECO:0007669"/>
    <property type="project" value="TreeGrafter"/>
</dbReference>
<accession>X1TJ69</accession>
<dbReference type="AlphaFoldDB" id="X1TJ69"/>
<sequence>LGMGKDVPDRGVNYSGKWFKGKKDKDGNEINCSHKNARYTIKLDALENIDPKANDFTGVPVRAIIYGGRDSDTTIPVVESLSWSHGVFLGATVESETTSATIGTQGVRKHNPMANLDFVSVPFKTYIDNHLKFAQDLKEVPKIYA</sequence>
<dbReference type="PANTHER" id="PTHR11561">
    <property type="entry name" value="PHOSPHOENOLPYRUVATE CARBOXYKINASE"/>
    <property type="match status" value="1"/>
</dbReference>